<comment type="similarity">
    <text evidence="1">Belongs to the sulfotransferase 1 family.</text>
</comment>
<dbReference type="InterPro" id="IPR000863">
    <property type="entry name" value="Sulfotransferase_dom"/>
</dbReference>
<feature type="domain" description="Sulfotransferase" evidence="3">
    <location>
        <begin position="57"/>
        <end position="322"/>
    </location>
</feature>
<gene>
    <name evidence="4" type="ORF">V9T40_001638</name>
</gene>
<evidence type="ECO:0000313" key="4">
    <source>
        <dbReference type="EMBL" id="KAK7595205.1"/>
    </source>
</evidence>
<name>A0AAN9TMY7_9HEMI</name>
<keyword evidence="5" id="KW-1185">Reference proteome</keyword>
<dbReference type="Gene3D" id="3.40.50.300">
    <property type="entry name" value="P-loop containing nucleotide triphosphate hydrolases"/>
    <property type="match status" value="1"/>
</dbReference>
<dbReference type="Proteomes" id="UP001367676">
    <property type="component" value="Unassembled WGS sequence"/>
</dbReference>
<sequence length="415" mass="48624">MSGKLEYNKPKGESAELLNKYFLNKFRFGYVKCKDVVLPEYFTNFGDRIREMEIRADDIWVCSFPKTGTTWTQEMVWCIAHEADLKTAEEFLPQRFPFLEHSPLFDYRDLMSANPEITFPEFVLDSVGYINNYPSPRFVKSHLPFKLLPEQLQRNETNAKIVYVARNARDTCVSYFHHCRLMEGYKGGFEQFCELFLQGNVCFGPFWDHVLGYWEQRHSPNVLILTYEEMKKDLRSIIHKTADFLGKTFDDEQVAKLLDHLSFQSMKQNRAVNYEPVIEINKKYNLIEEDGSFMRCGKIGEYKEIMNPNLMDRFEEWEKENLTVRYYPATAIASDRVVDNVRERVFNDRSCFNLHLAKMETILVQFSSTHVGHANELAHIRLNDCKREPIIAAFDANVLVSDILRCHHQPPNGIG</sequence>
<dbReference type="Pfam" id="PF00685">
    <property type="entry name" value="Sulfotransfer_1"/>
    <property type="match status" value="1"/>
</dbReference>
<proteinExistence type="inferred from homology"/>
<protein>
    <recommendedName>
        <fullName evidence="3">Sulfotransferase domain-containing protein</fullName>
    </recommendedName>
</protein>
<dbReference type="EMBL" id="JBBCAQ010000019">
    <property type="protein sequence ID" value="KAK7595205.1"/>
    <property type="molecule type" value="Genomic_DNA"/>
</dbReference>
<accession>A0AAN9TMY7</accession>
<evidence type="ECO:0000256" key="2">
    <source>
        <dbReference type="ARBA" id="ARBA00022679"/>
    </source>
</evidence>
<keyword evidence="2" id="KW-0808">Transferase</keyword>
<dbReference type="PANTHER" id="PTHR11783">
    <property type="entry name" value="SULFOTRANSFERASE SULT"/>
    <property type="match status" value="1"/>
</dbReference>
<evidence type="ECO:0000313" key="5">
    <source>
        <dbReference type="Proteomes" id="UP001367676"/>
    </source>
</evidence>
<organism evidence="4 5">
    <name type="scientific">Parthenolecanium corni</name>
    <dbReference type="NCBI Taxonomy" id="536013"/>
    <lineage>
        <taxon>Eukaryota</taxon>
        <taxon>Metazoa</taxon>
        <taxon>Ecdysozoa</taxon>
        <taxon>Arthropoda</taxon>
        <taxon>Hexapoda</taxon>
        <taxon>Insecta</taxon>
        <taxon>Pterygota</taxon>
        <taxon>Neoptera</taxon>
        <taxon>Paraneoptera</taxon>
        <taxon>Hemiptera</taxon>
        <taxon>Sternorrhyncha</taxon>
        <taxon>Coccoidea</taxon>
        <taxon>Coccidae</taxon>
        <taxon>Parthenolecanium</taxon>
    </lineage>
</organism>
<comment type="caution">
    <text evidence="4">The sequence shown here is derived from an EMBL/GenBank/DDBJ whole genome shotgun (WGS) entry which is preliminary data.</text>
</comment>
<dbReference type="GO" id="GO:0008146">
    <property type="term" value="F:sulfotransferase activity"/>
    <property type="evidence" value="ECO:0007669"/>
    <property type="project" value="InterPro"/>
</dbReference>
<dbReference type="AlphaFoldDB" id="A0AAN9TMY7"/>
<reference evidence="4 5" key="1">
    <citation type="submission" date="2024-03" db="EMBL/GenBank/DDBJ databases">
        <title>Adaptation during the transition from Ophiocordyceps entomopathogen to insect associate is accompanied by gene loss and intensified selection.</title>
        <authorList>
            <person name="Ward C.M."/>
            <person name="Onetto C.A."/>
            <person name="Borneman A.R."/>
        </authorList>
    </citation>
    <scope>NUCLEOTIDE SEQUENCE [LARGE SCALE GENOMIC DNA]</scope>
    <source>
        <strain evidence="4">AWRI1</strain>
        <tissue evidence="4">Single Adult Female</tissue>
    </source>
</reference>
<dbReference type="SUPFAM" id="SSF52540">
    <property type="entry name" value="P-loop containing nucleoside triphosphate hydrolases"/>
    <property type="match status" value="1"/>
</dbReference>
<evidence type="ECO:0000256" key="1">
    <source>
        <dbReference type="ARBA" id="ARBA00005771"/>
    </source>
</evidence>
<evidence type="ECO:0000259" key="3">
    <source>
        <dbReference type="Pfam" id="PF00685"/>
    </source>
</evidence>
<dbReference type="InterPro" id="IPR027417">
    <property type="entry name" value="P-loop_NTPase"/>
</dbReference>